<comment type="caution">
    <text evidence="1">The sequence shown here is derived from an EMBL/GenBank/DDBJ whole genome shotgun (WGS) entry which is preliminary data.</text>
</comment>
<dbReference type="EMBL" id="LAZR01026309">
    <property type="protein sequence ID" value="KKL69137.1"/>
    <property type="molecule type" value="Genomic_DNA"/>
</dbReference>
<organism evidence="1">
    <name type="scientific">marine sediment metagenome</name>
    <dbReference type="NCBI Taxonomy" id="412755"/>
    <lineage>
        <taxon>unclassified sequences</taxon>
        <taxon>metagenomes</taxon>
        <taxon>ecological metagenomes</taxon>
    </lineage>
</organism>
<reference evidence="1" key="1">
    <citation type="journal article" date="2015" name="Nature">
        <title>Complex archaea that bridge the gap between prokaryotes and eukaryotes.</title>
        <authorList>
            <person name="Spang A."/>
            <person name="Saw J.H."/>
            <person name="Jorgensen S.L."/>
            <person name="Zaremba-Niedzwiedzka K."/>
            <person name="Martijn J."/>
            <person name="Lind A.E."/>
            <person name="van Eijk R."/>
            <person name="Schleper C."/>
            <person name="Guy L."/>
            <person name="Ettema T.J."/>
        </authorList>
    </citation>
    <scope>NUCLEOTIDE SEQUENCE</scope>
</reference>
<dbReference type="AlphaFoldDB" id="A0A0F9H1D4"/>
<gene>
    <name evidence="1" type="ORF">LCGC14_2117980</name>
</gene>
<sequence length="571" mass="56777">DALSLISSVADISLVSADNITRTAANDITDVTTDGAYTLTVGGSTDGKFSSTVADTYTLVVVDAISISNTEASKDITVDSTAGSVIVDGGEAIADAVTIQAPAGGVDITSAATFDIDLTATGGTVQVIASEAAVNQFKVDAQGVVAGFGIVFETTNSGIQLNADGANGDITIDAASVLTYVSPSLLINNDASTNTTGIGTGTTTGTVTLGGTGTQAIDVGTGAGIKTVTVGSTTTTSATTVQSGEGDLSITSTDDITMTSAGTFGIGANAVAQLITVGNETGVSALHLLAGTGDIDIQGVAASTITIGDAAQTAAITIGASTVTMTDLSLGTGVGAHTIHIGDGGTATQVVTIGSTSAASATTIQSGTGKLAMSSTNTANDAITLDASATGGGILFNSNNLDQKVITMRISAGVVAASEIMIDAPGAPYICTGLEAGISEAGTTEGKATCNDDADIILFSIQLPELMYDTDTIEDLVLEFDIDEVDIGGTVDVDVFQYGDLSAEISDVITIANASGRSWKGLTTLSSGIGAVANIDQGDVFLVRLSPANGTSDFDIWGVRLTYRVGIDNTD</sequence>
<accession>A0A0F9H1D4</accession>
<feature type="non-terminal residue" evidence="1">
    <location>
        <position position="1"/>
    </location>
</feature>
<name>A0A0F9H1D4_9ZZZZ</name>
<evidence type="ECO:0000313" key="1">
    <source>
        <dbReference type="EMBL" id="KKL69137.1"/>
    </source>
</evidence>
<protein>
    <submittedName>
        <fullName evidence="1">Uncharacterized protein</fullName>
    </submittedName>
</protein>
<proteinExistence type="predicted"/>